<evidence type="ECO:0000259" key="1">
    <source>
        <dbReference type="Pfam" id="PF12770"/>
    </source>
</evidence>
<evidence type="ECO:0000313" key="2">
    <source>
        <dbReference type="EMBL" id="MBA8808507.1"/>
    </source>
</evidence>
<keyword evidence="3" id="KW-1185">Reference proteome</keyword>
<dbReference type="Proteomes" id="UP000540568">
    <property type="component" value="Unassembled WGS sequence"/>
</dbReference>
<name>A0A7W3J905_9MICO</name>
<organism evidence="2 3">
    <name type="scientific">Promicromonospora sukumoe</name>
    <dbReference type="NCBI Taxonomy" id="88382"/>
    <lineage>
        <taxon>Bacteria</taxon>
        <taxon>Bacillati</taxon>
        <taxon>Actinomycetota</taxon>
        <taxon>Actinomycetes</taxon>
        <taxon>Micrococcales</taxon>
        <taxon>Promicromonosporaceae</taxon>
        <taxon>Promicromonospora</taxon>
    </lineage>
</organism>
<dbReference type="Pfam" id="PF12770">
    <property type="entry name" value="CHAT"/>
    <property type="match status" value="1"/>
</dbReference>
<reference evidence="2 3" key="1">
    <citation type="submission" date="2020-07" db="EMBL/GenBank/DDBJ databases">
        <title>Sequencing the genomes of 1000 actinobacteria strains.</title>
        <authorList>
            <person name="Klenk H.-P."/>
        </authorList>
    </citation>
    <scope>NUCLEOTIDE SEQUENCE [LARGE SCALE GENOMIC DNA]</scope>
    <source>
        <strain evidence="2 3">DSM 44121</strain>
    </source>
</reference>
<proteinExistence type="predicted"/>
<comment type="caution">
    <text evidence="2">The sequence shown here is derived from an EMBL/GenBank/DDBJ whole genome shotgun (WGS) entry which is preliminary data.</text>
</comment>
<gene>
    <name evidence="2" type="ORF">FHX71_002449</name>
</gene>
<evidence type="ECO:0000313" key="3">
    <source>
        <dbReference type="Proteomes" id="UP000540568"/>
    </source>
</evidence>
<dbReference type="InterPro" id="IPR024983">
    <property type="entry name" value="CHAT_dom"/>
</dbReference>
<sequence>MSRVVFQLSAFGEEGATTPLVRLVEPVDDLALDRTFDCPDDAGTDAAAVNAREGDRLYRALAAHEQLGDQLAVALHSADRRFPVYAEILPRSGADALPWETLRFPGDGPYLALEDKYALARVVRTTAPRVPLYQLEPPLKILAVLSCLGLGAAAELRELRAAALDAGPGMARLLVVLSEEELATGLQAEIDAGTAPEVAGVHLVPPDHHELVKLVNDFKPHVLHLFCHGSTVPVPHVRLALKQDWAAADPGIGLALEKEQFAKFTWDTDGGPWLVVLNCCEGAASSGDGATSLARDLVTKGVAPAAVGMREPIRSAVASTLTQGLYGALLGELAARSKAGATLSAPLDWAALTVAARNRLVSGLGAGMTPAEARDQSREWTLPALYLRWEDFQLQLVAPRDPGGAPRTDPEQARAWRLEVAALQSLLAALPPGQGEAFRVGAAARIAELAALLGVTPEALDEAP</sequence>
<protein>
    <recommendedName>
        <fullName evidence="1">CHAT domain-containing protein</fullName>
    </recommendedName>
</protein>
<dbReference type="EMBL" id="JACGWV010000001">
    <property type="protein sequence ID" value="MBA8808507.1"/>
    <property type="molecule type" value="Genomic_DNA"/>
</dbReference>
<dbReference type="AlphaFoldDB" id="A0A7W3J905"/>
<dbReference type="RefSeq" id="WP_182616553.1">
    <property type="nucleotide sequence ID" value="NZ_BAAATF010000003.1"/>
</dbReference>
<feature type="domain" description="CHAT" evidence="1">
    <location>
        <begin position="56"/>
        <end position="339"/>
    </location>
</feature>
<accession>A0A7W3J905</accession>